<keyword evidence="3 4" id="KW-0998">Cell outer membrane</keyword>
<proteinExistence type="inferred from homology"/>
<feature type="domain" description="Cds6 C-terminal" evidence="7">
    <location>
        <begin position="257"/>
        <end position="355"/>
    </location>
</feature>
<dbReference type="InterPro" id="IPR037873">
    <property type="entry name" value="BamE-like"/>
</dbReference>
<dbReference type="Pfam" id="PF04355">
    <property type="entry name" value="BamE"/>
    <property type="match status" value="1"/>
</dbReference>
<dbReference type="GO" id="GO:0051205">
    <property type="term" value="P:protein insertion into membrane"/>
    <property type="evidence" value="ECO:0007669"/>
    <property type="project" value="UniProtKB-UniRule"/>
</dbReference>
<dbReference type="RefSeq" id="WP_114402434.1">
    <property type="nucleotide sequence ID" value="NZ_QPGB01000002.1"/>
</dbReference>
<evidence type="ECO:0000256" key="1">
    <source>
        <dbReference type="ARBA" id="ARBA00022729"/>
    </source>
</evidence>
<dbReference type="OrthoDB" id="9808250at2"/>
<dbReference type="Proteomes" id="UP000252357">
    <property type="component" value="Unassembled WGS sequence"/>
</dbReference>
<dbReference type="Pfam" id="PF24125">
    <property type="entry name" value="Cds6_C"/>
    <property type="match status" value="1"/>
</dbReference>
<dbReference type="SUPFAM" id="SSF54427">
    <property type="entry name" value="NTF2-like"/>
    <property type="match status" value="1"/>
</dbReference>
<gene>
    <name evidence="4" type="primary">bamE</name>
    <name evidence="8" type="ORF">DU000_05900</name>
</gene>
<evidence type="ECO:0000259" key="6">
    <source>
        <dbReference type="Pfam" id="PF04355"/>
    </source>
</evidence>
<dbReference type="GO" id="GO:0030674">
    <property type="term" value="F:protein-macromolecule adaptor activity"/>
    <property type="evidence" value="ECO:0007669"/>
    <property type="project" value="TreeGrafter"/>
</dbReference>
<evidence type="ECO:0000256" key="3">
    <source>
        <dbReference type="ARBA" id="ARBA00023237"/>
    </source>
</evidence>
<keyword evidence="1 4" id="KW-0732">Signal</keyword>
<sequence>MNLSSFAFFRPRCLGSTALPAAPVTEQSLVRRCAQTIMYSLGGLLMLAVGGCSTVDQYVPRFMKTYRIDVQQGNMISQEMVAQLKLGMTPDQVRFILGTPLVTDPFRPNRWEYVFRLQRGTGQVELRNFAVVFENDRLTRFGGDTQPTENKGQQTIVTVGRTPQDVKVEKLQNALDPLATDPANAEQADTRPKPSIPAYADVSARPPANAPVTAASESVPESPPLPSSQASQVITTTTGNAQQPLALVLDAADERALRETLEAWRQAWINRLPGPYLSFYSPSYQVGNMSRAEWERGRRERLTRASRVNVTISQLTLQLLSQQPDKQAKLVFQQTYESDLQRERGTKTLLMRKASGPEGRWLIEFEQFTPQ</sequence>
<reference evidence="8 9" key="1">
    <citation type="journal article" date="2018" name="Int. J. Syst. Evol. Microbiol.">
        <title>Parvibium lacunae gen. nov., sp. nov., a new member of the family Alcaligenaceae isolated from a freshwater pond.</title>
        <authorList>
            <person name="Chen W.M."/>
            <person name="Xie P.B."/>
            <person name="Hsu M.Y."/>
            <person name="Sheu S.Y."/>
        </authorList>
    </citation>
    <scope>NUCLEOTIDE SEQUENCE [LARGE SCALE GENOMIC DNA]</scope>
    <source>
        <strain evidence="8 9">KMB9</strain>
    </source>
</reference>
<dbReference type="HAMAP" id="MF_00925">
    <property type="entry name" value="OM_assembly_BamE"/>
    <property type="match status" value="1"/>
</dbReference>
<evidence type="ECO:0000313" key="9">
    <source>
        <dbReference type="Proteomes" id="UP000252357"/>
    </source>
</evidence>
<organism evidence="8 9">
    <name type="scientific">Parvibium lacunae</name>
    <dbReference type="NCBI Taxonomy" id="1888893"/>
    <lineage>
        <taxon>Bacteria</taxon>
        <taxon>Pseudomonadati</taxon>
        <taxon>Pseudomonadota</taxon>
        <taxon>Betaproteobacteria</taxon>
        <taxon>Burkholderiales</taxon>
        <taxon>Alcaligenaceae</taxon>
        <taxon>Parvibium</taxon>
    </lineage>
</organism>
<evidence type="ECO:0000256" key="5">
    <source>
        <dbReference type="SAM" id="MobiDB-lite"/>
    </source>
</evidence>
<evidence type="ECO:0000313" key="8">
    <source>
        <dbReference type="EMBL" id="RCS58351.1"/>
    </source>
</evidence>
<feature type="domain" description="Outer membrane protein assembly factor BamE" evidence="6">
    <location>
        <begin position="73"/>
        <end position="141"/>
    </location>
</feature>
<comment type="subunit">
    <text evidence="4">Part of the Bam complex.</text>
</comment>
<accession>A0A368L445</accession>
<evidence type="ECO:0000256" key="4">
    <source>
        <dbReference type="HAMAP-Rule" id="MF_00925"/>
    </source>
</evidence>
<feature type="region of interest" description="Disordered" evidence="5">
    <location>
        <begin position="176"/>
        <end position="231"/>
    </location>
</feature>
<dbReference type="PANTHER" id="PTHR37482">
    <property type="entry name" value="OUTER MEMBRANE PROTEIN ASSEMBLY FACTOR BAME"/>
    <property type="match status" value="1"/>
</dbReference>
<dbReference type="InterPro" id="IPR056203">
    <property type="entry name" value="Cds6_C"/>
</dbReference>
<comment type="similarity">
    <text evidence="4">Belongs to the BamE family.</text>
</comment>
<comment type="subcellular location">
    <subcellularLocation>
        <location evidence="4">Cell outer membrane</location>
    </subcellularLocation>
</comment>
<dbReference type="InterPro" id="IPR032710">
    <property type="entry name" value="NTF2-like_dom_sf"/>
</dbReference>
<keyword evidence="2 4" id="KW-0472">Membrane</keyword>
<keyword evidence="9" id="KW-1185">Reference proteome</keyword>
<dbReference type="EMBL" id="QPGB01000002">
    <property type="protein sequence ID" value="RCS58351.1"/>
    <property type="molecule type" value="Genomic_DNA"/>
</dbReference>
<dbReference type="GO" id="GO:1990063">
    <property type="term" value="C:Bam protein complex"/>
    <property type="evidence" value="ECO:0007669"/>
    <property type="project" value="TreeGrafter"/>
</dbReference>
<protein>
    <recommendedName>
        <fullName evidence="4">Outer membrane protein assembly factor BamE</fullName>
    </recommendedName>
</protein>
<dbReference type="InterPro" id="IPR007450">
    <property type="entry name" value="BamE_dom"/>
</dbReference>
<comment type="caution">
    <text evidence="8">The sequence shown here is derived from an EMBL/GenBank/DDBJ whole genome shotgun (WGS) entry which is preliminary data.</text>
</comment>
<evidence type="ECO:0000259" key="7">
    <source>
        <dbReference type="Pfam" id="PF24125"/>
    </source>
</evidence>
<dbReference type="Gene3D" id="3.30.1450.10">
    <property type="match status" value="1"/>
</dbReference>
<comment type="function">
    <text evidence="4">Part of the outer membrane protein assembly complex, which is involved in assembly and insertion of beta-barrel proteins into the outer membrane.</text>
</comment>
<dbReference type="InterPro" id="IPR026592">
    <property type="entry name" value="BamE"/>
</dbReference>
<evidence type="ECO:0000256" key="2">
    <source>
        <dbReference type="ARBA" id="ARBA00023136"/>
    </source>
</evidence>
<dbReference type="GO" id="GO:0043165">
    <property type="term" value="P:Gram-negative-bacterium-type cell outer membrane assembly"/>
    <property type="evidence" value="ECO:0007669"/>
    <property type="project" value="UniProtKB-UniRule"/>
</dbReference>
<dbReference type="AlphaFoldDB" id="A0A368L445"/>
<name>A0A368L445_9BURK</name>
<dbReference type="PANTHER" id="PTHR37482:SF1">
    <property type="entry name" value="OUTER MEMBRANE PROTEIN ASSEMBLY FACTOR BAME"/>
    <property type="match status" value="1"/>
</dbReference>